<dbReference type="InterPro" id="IPR038718">
    <property type="entry name" value="SNF2-like_sf"/>
</dbReference>
<dbReference type="InterPro" id="IPR014001">
    <property type="entry name" value="Helicase_ATP-bd"/>
</dbReference>
<dbReference type="InterPro" id="IPR050628">
    <property type="entry name" value="SNF2_RAD54_helicase_TF"/>
</dbReference>
<dbReference type="Proteomes" id="UP001497444">
    <property type="component" value="Chromosome 17"/>
</dbReference>
<dbReference type="PROSITE" id="PS00518">
    <property type="entry name" value="ZF_RING_1"/>
    <property type="match status" value="1"/>
</dbReference>
<keyword evidence="2" id="KW-0479">Metal-binding</keyword>
<dbReference type="PROSITE" id="PS51192">
    <property type="entry name" value="HELICASE_ATP_BIND_1"/>
    <property type="match status" value="1"/>
</dbReference>
<protein>
    <submittedName>
        <fullName evidence="14">Uncharacterized protein</fullName>
    </submittedName>
</protein>
<evidence type="ECO:0000256" key="1">
    <source>
        <dbReference type="ARBA" id="ARBA00008438"/>
    </source>
</evidence>
<feature type="domain" description="Helicase C-terminal" evidence="13">
    <location>
        <begin position="748"/>
        <end position="906"/>
    </location>
</feature>
<dbReference type="PANTHER" id="PTHR45626:SF16">
    <property type="entry name" value="ATP-DEPENDENT HELICASE ULS1"/>
    <property type="match status" value="1"/>
</dbReference>
<dbReference type="SMART" id="SM00184">
    <property type="entry name" value="RING"/>
    <property type="match status" value="1"/>
</dbReference>
<dbReference type="SUPFAM" id="SSF52540">
    <property type="entry name" value="P-loop containing nucleoside triphosphate hydrolases"/>
    <property type="match status" value="2"/>
</dbReference>
<evidence type="ECO:0000256" key="9">
    <source>
        <dbReference type="PROSITE-ProRule" id="PRU00175"/>
    </source>
</evidence>
<name>A0ABP0WCV3_9BRYO</name>
<dbReference type="SMART" id="SM00490">
    <property type="entry name" value="HELICc"/>
    <property type="match status" value="1"/>
</dbReference>
<dbReference type="InterPro" id="IPR049730">
    <property type="entry name" value="SNF2/RAD54-like_C"/>
</dbReference>
<dbReference type="EMBL" id="OZ020112">
    <property type="protein sequence ID" value="CAK9264649.1"/>
    <property type="molecule type" value="Genomic_DNA"/>
</dbReference>
<keyword evidence="15" id="KW-1185">Reference proteome</keyword>
<evidence type="ECO:0000259" key="12">
    <source>
        <dbReference type="PROSITE" id="PS51192"/>
    </source>
</evidence>
<keyword evidence="4 9" id="KW-0863">Zinc-finger</keyword>
<keyword evidence="5" id="KW-0378">Hydrolase</keyword>
<dbReference type="CDD" id="cd18008">
    <property type="entry name" value="DEXDc_SHPRH-like"/>
    <property type="match status" value="1"/>
</dbReference>
<dbReference type="InterPro" id="IPR001841">
    <property type="entry name" value="Znf_RING"/>
</dbReference>
<evidence type="ECO:0000313" key="14">
    <source>
        <dbReference type="EMBL" id="CAK9264649.1"/>
    </source>
</evidence>
<feature type="compositionally biased region" description="Basic and acidic residues" evidence="10">
    <location>
        <begin position="159"/>
        <end position="168"/>
    </location>
</feature>
<sequence>MFLDLIPTSMDQLEAYYSDELEAPIMFDSPPVTLALLDDVAEAVVPGDTYQYPIDLDGEDEDDIIEELELEKAKQKKILQAYNFSLDGEEVIYEEKETTPLWDRNRKRKRETIEAQGELPEILGTSGLLVDTEPFADEETSTQFGQGGHSLLCLRSSTDGHSEVKREPQSTWGESSDSDTLLYKTEPQVCESQSSWGELYNLDNIPGLPETLPRWCESQSSWGEVSTNYDPAVKEALPHVPSSQSSLVDADVLPSRSASPRKSEELALKAVIEAVSLGDEMVETTPDEGLLHIPLLKHQRIALAWMLKRENEEHSPLGGLLADDQGLGKTISMLALILKNRAPVVRKGFSKGSRTAGTLVVCPVSVLRQWAQEIRDKATGMADLRVLIYHGKNRTNDQNELAMYDVVLTTYTVVGKEVPIPSSNKNSSDSGPIAFMDWFRVVLDEAQTIRNRNTRTAQAACNLHAKHKWCLTGTPIQNSITDLFSYFKFLQYSPWDTYPRFCSDVKCPVNQRPDKGCQKLQAILRPILLRRTKGTLIDGQPIVDLPPRIVKLKKTQFSIEERTFYDKLETESREQFQAFAAAGTVQQNYHNILCLLLILRLACNHPQLIKKSNKISSDDDTALTNLRELSTETHSQLIQCLEGNQSVCPICQDIPEEPVATVCAHVFCKQCLVSQIDTGESECPFDNCRQVLDPSHLYSLPALRQSMTGNANDLVVEVQSQDDQLWRSSSKINAVMDALQAPPETSLGLQRVDIITKKTLVFSQWTKMLDLLEPHLNKVGIQYCRLDGTMSLSAREQAVSKFRTCPEVTVMLISLKAGSVGLNLVTANHVLLVDLWWNPAAEEQAIDRAHRIGQTCPVVVSRFTIENTVEDRILALQERKREIIVSVLGKDSRDQKSSQMSEKELGFLFGL</sequence>
<dbReference type="InterPro" id="IPR018957">
    <property type="entry name" value="Znf_C3HC4_RING-type"/>
</dbReference>
<feature type="region of interest" description="Disordered" evidence="10">
    <location>
        <begin position="159"/>
        <end position="178"/>
    </location>
</feature>
<evidence type="ECO:0000313" key="15">
    <source>
        <dbReference type="Proteomes" id="UP001497444"/>
    </source>
</evidence>
<dbReference type="PROSITE" id="PS50089">
    <property type="entry name" value="ZF_RING_2"/>
    <property type="match status" value="1"/>
</dbReference>
<evidence type="ECO:0000256" key="8">
    <source>
        <dbReference type="ARBA" id="ARBA00022840"/>
    </source>
</evidence>
<organism evidence="14 15">
    <name type="scientific">Sphagnum jensenii</name>
    <dbReference type="NCBI Taxonomy" id="128206"/>
    <lineage>
        <taxon>Eukaryota</taxon>
        <taxon>Viridiplantae</taxon>
        <taxon>Streptophyta</taxon>
        <taxon>Embryophyta</taxon>
        <taxon>Bryophyta</taxon>
        <taxon>Sphagnophytina</taxon>
        <taxon>Sphagnopsida</taxon>
        <taxon>Sphagnales</taxon>
        <taxon>Sphagnaceae</taxon>
        <taxon>Sphagnum</taxon>
    </lineage>
</organism>
<evidence type="ECO:0000256" key="6">
    <source>
        <dbReference type="ARBA" id="ARBA00022806"/>
    </source>
</evidence>
<keyword evidence="3" id="KW-0547">Nucleotide-binding</keyword>
<dbReference type="InterPro" id="IPR013083">
    <property type="entry name" value="Znf_RING/FYVE/PHD"/>
</dbReference>
<keyword evidence="6" id="KW-0347">Helicase</keyword>
<dbReference type="SMART" id="SM00487">
    <property type="entry name" value="DEXDc"/>
    <property type="match status" value="1"/>
</dbReference>
<feature type="domain" description="Helicase ATP-binding" evidence="12">
    <location>
        <begin position="310"/>
        <end position="493"/>
    </location>
</feature>
<evidence type="ECO:0000259" key="11">
    <source>
        <dbReference type="PROSITE" id="PS50089"/>
    </source>
</evidence>
<evidence type="ECO:0000259" key="13">
    <source>
        <dbReference type="PROSITE" id="PS51194"/>
    </source>
</evidence>
<evidence type="ECO:0000256" key="5">
    <source>
        <dbReference type="ARBA" id="ARBA00022801"/>
    </source>
</evidence>
<dbReference type="SUPFAM" id="SSF57850">
    <property type="entry name" value="RING/U-box"/>
    <property type="match status" value="1"/>
</dbReference>
<reference evidence="14" key="1">
    <citation type="submission" date="2024-02" db="EMBL/GenBank/DDBJ databases">
        <authorList>
            <consortium name="ELIXIR-Norway"/>
            <consortium name="Elixir Norway"/>
        </authorList>
    </citation>
    <scope>NUCLEOTIDE SEQUENCE</scope>
</reference>
<feature type="domain" description="RING-type" evidence="11">
    <location>
        <begin position="648"/>
        <end position="687"/>
    </location>
</feature>
<evidence type="ECO:0000256" key="4">
    <source>
        <dbReference type="ARBA" id="ARBA00022771"/>
    </source>
</evidence>
<keyword evidence="8" id="KW-0067">ATP-binding</keyword>
<gene>
    <name evidence="14" type="ORF">CSSPJE1EN1_LOCUS10127</name>
</gene>
<dbReference type="Gene3D" id="3.40.50.10810">
    <property type="entry name" value="Tandem AAA-ATPase domain"/>
    <property type="match status" value="1"/>
</dbReference>
<dbReference type="InterPro" id="IPR000330">
    <property type="entry name" value="SNF2_N"/>
</dbReference>
<dbReference type="Gene3D" id="3.30.40.10">
    <property type="entry name" value="Zinc/RING finger domain, C3HC4 (zinc finger)"/>
    <property type="match status" value="1"/>
</dbReference>
<comment type="similarity">
    <text evidence="1">Belongs to the SNF2/RAD54 helicase family. RAD16 subfamily.</text>
</comment>
<dbReference type="Gene3D" id="3.40.50.300">
    <property type="entry name" value="P-loop containing nucleotide triphosphate hydrolases"/>
    <property type="match status" value="1"/>
</dbReference>
<dbReference type="Pfam" id="PF00097">
    <property type="entry name" value="zf-C3HC4"/>
    <property type="match status" value="1"/>
</dbReference>
<evidence type="ECO:0000256" key="3">
    <source>
        <dbReference type="ARBA" id="ARBA00022741"/>
    </source>
</evidence>
<keyword evidence="7" id="KW-0862">Zinc</keyword>
<dbReference type="InterPro" id="IPR017907">
    <property type="entry name" value="Znf_RING_CS"/>
</dbReference>
<dbReference type="Pfam" id="PF00176">
    <property type="entry name" value="SNF2-rel_dom"/>
    <property type="match status" value="1"/>
</dbReference>
<proteinExistence type="inferred from homology"/>
<dbReference type="PANTHER" id="PTHR45626">
    <property type="entry name" value="TRANSCRIPTION TERMINATION FACTOR 2-RELATED"/>
    <property type="match status" value="1"/>
</dbReference>
<evidence type="ECO:0000256" key="2">
    <source>
        <dbReference type="ARBA" id="ARBA00022723"/>
    </source>
</evidence>
<dbReference type="Pfam" id="PF00271">
    <property type="entry name" value="Helicase_C"/>
    <property type="match status" value="1"/>
</dbReference>
<dbReference type="PROSITE" id="PS51194">
    <property type="entry name" value="HELICASE_CTER"/>
    <property type="match status" value="1"/>
</dbReference>
<dbReference type="InterPro" id="IPR001650">
    <property type="entry name" value="Helicase_C-like"/>
</dbReference>
<accession>A0ABP0WCV3</accession>
<feature type="compositionally biased region" description="Polar residues" evidence="10">
    <location>
        <begin position="169"/>
        <end position="178"/>
    </location>
</feature>
<evidence type="ECO:0000256" key="7">
    <source>
        <dbReference type="ARBA" id="ARBA00022833"/>
    </source>
</evidence>
<evidence type="ECO:0000256" key="10">
    <source>
        <dbReference type="SAM" id="MobiDB-lite"/>
    </source>
</evidence>
<dbReference type="CDD" id="cd18793">
    <property type="entry name" value="SF2_C_SNF"/>
    <property type="match status" value="1"/>
</dbReference>
<dbReference type="InterPro" id="IPR027417">
    <property type="entry name" value="P-loop_NTPase"/>
</dbReference>